<feature type="region of interest" description="Disordered" evidence="2">
    <location>
        <begin position="62"/>
        <end position="124"/>
    </location>
</feature>
<feature type="signal peptide" evidence="4">
    <location>
        <begin position="1"/>
        <end position="37"/>
    </location>
</feature>
<feature type="region of interest" description="Disordered" evidence="2">
    <location>
        <begin position="1349"/>
        <end position="1369"/>
    </location>
</feature>
<dbReference type="NCBIfam" id="NF033681">
    <property type="entry name" value="ExeM_NucH_DNase"/>
    <property type="match status" value="1"/>
</dbReference>
<evidence type="ECO:0000313" key="8">
    <source>
        <dbReference type="EMBL" id="MFC7581884.1"/>
    </source>
</evidence>
<dbReference type="Pfam" id="PF02872">
    <property type="entry name" value="5_nucleotid_C"/>
    <property type="match status" value="1"/>
</dbReference>
<dbReference type="SUPFAM" id="SSF56219">
    <property type="entry name" value="DNase I-like"/>
    <property type="match status" value="1"/>
</dbReference>
<feature type="region of interest" description="Disordered" evidence="2">
    <location>
        <begin position="1458"/>
        <end position="1483"/>
    </location>
</feature>
<keyword evidence="8" id="KW-0378">Hydrolase</keyword>
<name>A0ABW2SPR6_9ACTO</name>
<dbReference type="InterPro" id="IPR036691">
    <property type="entry name" value="Endo/exonu/phosph_ase_sf"/>
</dbReference>
<dbReference type="InterPro" id="IPR006179">
    <property type="entry name" value="5_nucleotidase/apyrase"/>
</dbReference>
<evidence type="ECO:0000256" key="4">
    <source>
        <dbReference type="SAM" id="SignalP"/>
    </source>
</evidence>
<dbReference type="GO" id="GO:0004519">
    <property type="term" value="F:endonuclease activity"/>
    <property type="evidence" value="ECO:0007669"/>
    <property type="project" value="UniProtKB-KW"/>
</dbReference>
<evidence type="ECO:0000259" key="7">
    <source>
        <dbReference type="Pfam" id="PF03372"/>
    </source>
</evidence>
<dbReference type="Pfam" id="PF00149">
    <property type="entry name" value="Metallophos"/>
    <property type="match status" value="1"/>
</dbReference>
<dbReference type="InterPro" id="IPR008334">
    <property type="entry name" value="5'-Nucleotdase_C"/>
</dbReference>
<gene>
    <name evidence="8" type="ORF">ACFQWG_11825</name>
</gene>
<dbReference type="EMBL" id="JBHTEF010000001">
    <property type="protein sequence ID" value="MFC7581884.1"/>
    <property type="molecule type" value="Genomic_DNA"/>
</dbReference>
<keyword evidence="8" id="KW-0255">Endonuclease</keyword>
<keyword evidence="3" id="KW-0472">Membrane</keyword>
<feature type="transmembrane region" description="Helical" evidence="3">
    <location>
        <begin position="1490"/>
        <end position="1509"/>
    </location>
</feature>
<feature type="compositionally biased region" description="Polar residues" evidence="2">
    <location>
        <begin position="62"/>
        <end position="75"/>
    </location>
</feature>
<evidence type="ECO:0000256" key="1">
    <source>
        <dbReference type="ARBA" id="ARBA00022729"/>
    </source>
</evidence>
<dbReference type="Proteomes" id="UP001596527">
    <property type="component" value="Unassembled WGS sequence"/>
</dbReference>
<dbReference type="InterPro" id="IPR004843">
    <property type="entry name" value="Calcineurin-like_PHP"/>
</dbReference>
<feature type="domain" description="5'-Nucleotidase C-terminal" evidence="6">
    <location>
        <begin position="1053"/>
        <end position="1217"/>
    </location>
</feature>
<dbReference type="Gene3D" id="3.60.10.10">
    <property type="entry name" value="Endonuclease/exonuclease/phosphatase"/>
    <property type="match status" value="1"/>
</dbReference>
<feature type="region of interest" description="Disordered" evidence="2">
    <location>
        <begin position="556"/>
        <end position="576"/>
    </location>
</feature>
<dbReference type="CDD" id="cd04486">
    <property type="entry name" value="YhcR_OBF_like"/>
    <property type="match status" value="1"/>
</dbReference>
<sequence length="1519" mass="155627">MIRTPWRTLRLRTAGAVLLAGALAIPATVGVTAPAQAASDGDATHVADLLEDGSAHTFEVTAAQSGGDASQSGDIAQSGDDTAQSGDTGSGDGGDGTAEPPADSPDDVTPIAGIQGTGAASPLTGQTVTTQGVVTAAYPQGTGSFTGYVIQTPGEDTTPGASDALFVYSQATADQVEVGDSVRVTGEVSEYKNLTELSVAASGLTILPESLGTVAPLETGWPATDTEREALESMLIRPTGDFTVSNTYSTNQYGEVGLASGGTPLIQPTDAAPAGSEKAAEVEADNAARAVTLDDATTINYLSTANSSLTPPYISTEKPVRVGAAVSFDAPVIVDYRNDAWKLNPTEAIRDGGQGPVAFEDTRTKAPEPVGGDIRIATFNVLNYFTTLGADTAGCEPYTDRAGDGVTVKSGCDPRGAWDAEDLARQQDKIVSAINAVDADVIGLLEIENSAALGEKPDEALATLVGALNTAAGSTKWAYVPSSADLPDAAEQDVITNALIYQPASVERVGDARALGTESGADGAFANAREPIGQKFAPVGGGEPVFVAVNHLKSKGSAGPLPGDEDQHDGQGASNASRVAQATALRDWIGTVTDEGGAVALVGDFNSYTQEDPLRVLYQAGYTDAASELSNDQWSYSYSGLSGSLDHVLLNQAALKRATGEDTWEINAEESIALEYSRYNYHGTLYDTNDAYRSSDHDPVVVGLAAGQSAPVDLDIVDINDFHGRIDANTTAFAKTVEDLKAQNPDGTLFVSAGDNIGASLFASSSQQDQPTIDVLNALGLQVSAVGNHEFDQGYDDLKGRVHDAADFPYLGANVYEKGTTTPALPEYEVINARGIRVGFIGVITQETPTLVSPGGVSTLDFGDPVDALNRVTGQLSDGNDANGEADVLVALVHEGAGAGTPDGATLDEEVAAGGAFAEIVTGTDARVDAILTGHTHKEYAWEAPVPGEDDATRPVIQTGSYGENLGHTSLSIDPDTFEVVAHEAENVKRGAAPTEQEIAASPALTRVDDIVTQALAHADEVGSQPVGSVTADITTAFGGGSFVDGTWTGGTRDDRASESALGNLVADALRDSGKLAELGGADIGIVNPGGLRNELYYAKSGGEGEDGVVTFAEANAVLPFVNNVWTVELTGAQLREVLEEQWQTDADGNRPSRPYLALGLSDNVTWVAKTADPNATPGGNVLAVYVDGTLVRDDDTFTVSTFSFLAQGGDNFRALAQGTSRDTGLIDRDVWMDYLGANSPVAPSFARSRVVAGALPNAVDAGKQASVTLSGLDLTSLGSPLNTTVSARLVPAGASSAGVPLGDFAIDEGAAAIAATIPAGTAAGEYTVVATAQPSGTAVRLPITVKAGSDQPGPDDPVAPSAGDLTDGARGGITTDITKVKQGETVRVSVGVGHAGERVNVWLHSDPVLLARSVVVPESGILTVTIPADTPVGAHRISVTAEDGTLLGWAPIEVLAADTPGTTPPGSDGASPKAAAKSGTGLSDTGAEISWPLGLALLLMAVGGALVTTRRRSGSQER</sequence>
<dbReference type="SUPFAM" id="SSF55816">
    <property type="entry name" value="5'-nucleotidase (syn. UDP-sugar hydrolase), C-terminal domain"/>
    <property type="match status" value="1"/>
</dbReference>
<evidence type="ECO:0000256" key="2">
    <source>
        <dbReference type="SAM" id="MobiDB-lite"/>
    </source>
</evidence>
<dbReference type="InterPro" id="IPR047971">
    <property type="entry name" value="ExeM-like"/>
</dbReference>
<feature type="domain" description="Calcineurin-like phosphoesterase" evidence="5">
    <location>
        <begin position="719"/>
        <end position="938"/>
    </location>
</feature>
<feature type="domain" description="Endonuclease/exonuclease/phosphatase" evidence="7">
    <location>
        <begin position="420"/>
        <end position="697"/>
    </location>
</feature>
<dbReference type="InterPro" id="IPR005135">
    <property type="entry name" value="Endo/exonuclease/phosphatase"/>
</dbReference>
<keyword evidence="3" id="KW-0812">Transmembrane</keyword>
<comment type="caution">
    <text evidence="8">The sequence shown here is derived from an EMBL/GenBank/DDBJ whole genome shotgun (WGS) entry which is preliminary data.</text>
</comment>
<keyword evidence="1 4" id="KW-0732">Signal</keyword>
<organism evidence="8 9">
    <name type="scientific">Schaalia naturae</name>
    <dbReference type="NCBI Taxonomy" id="635203"/>
    <lineage>
        <taxon>Bacteria</taxon>
        <taxon>Bacillati</taxon>
        <taxon>Actinomycetota</taxon>
        <taxon>Actinomycetes</taxon>
        <taxon>Actinomycetales</taxon>
        <taxon>Actinomycetaceae</taxon>
        <taxon>Schaalia</taxon>
    </lineage>
</organism>
<reference evidence="9" key="1">
    <citation type="journal article" date="2019" name="Int. J. Syst. Evol. Microbiol.">
        <title>The Global Catalogue of Microorganisms (GCM) 10K type strain sequencing project: providing services to taxonomists for standard genome sequencing and annotation.</title>
        <authorList>
            <consortium name="The Broad Institute Genomics Platform"/>
            <consortium name="The Broad Institute Genome Sequencing Center for Infectious Disease"/>
            <person name="Wu L."/>
            <person name="Ma J."/>
        </authorList>
    </citation>
    <scope>NUCLEOTIDE SEQUENCE [LARGE SCALE GENOMIC DNA]</scope>
    <source>
        <strain evidence="9">CCUG 56698</strain>
    </source>
</reference>
<evidence type="ECO:0000313" key="9">
    <source>
        <dbReference type="Proteomes" id="UP001596527"/>
    </source>
</evidence>
<dbReference type="Gene3D" id="3.60.21.10">
    <property type="match status" value="1"/>
</dbReference>
<dbReference type="Gene3D" id="3.90.780.10">
    <property type="entry name" value="5'-Nucleotidase, C-terminal domain"/>
    <property type="match status" value="1"/>
</dbReference>
<protein>
    <submittedName>
        <fullName evidence="8">ExeM/NucH family extracellular endonuclease</fullName>
    </submittedName>
</protein>
<dbReference type="SUPFAM" id="SSF56300">
    <property type="entry name" value="Metallo-dependent phosphatases"/>
    <property type="match status" value="1"/>
</dbReference>
<accession>A0ABW2SPR6</accession>
<dbReference type="CDD" id="cd10283">
    <property type="entry name" value="MnuA_DNase1-like"/>
    <property type="match status" value="1"/>
</dbReference>
<keyword evidence="8" id="KW-0540">Nuclease</keyword>
<dbReference type="InterPro" id="IPR029052">
    <property type="entry name" value="Metallo-depent_PP-like"/>
</dbReference>
<keyword evidence="3" id="KW-1133">Transmembrane helix</keyword>
<evidence type="ECO:0000256" key="3">
    <source>
        <dbReference type="SAM" id="Phobius"/>
    </source>
</evidence>
<proteinExistence type="predicted"/>
<dbReference type="PRINTS" id="PR01607">
    <property type="entry name" value="APYRASEFAMLY"/>
</dbReference>
<dbReference type="InterPro" id="IPR036907">
    <property type="entry name" value="5'-Nucleotdase_C_sf"/>
</dbReference>
<dbReference type="Pfam" id="PF03372">
    <property type="entry name" value="Exo_endo_phos"/>
    <property type="match status" value="1"/>
</dbReference>
<dbReference type="RefSeq" id="WP_380975574.1">
    <property type="nucleotide sequence ID" value="NZ_JBHTEF010000001.1"/>
</dbReference>
<evidence type="ECO:0000259" key="6">
    <source>
        <dbReference type="Pfam" id="PF02872"/>
    </source>
</evidence>
<dbReference type="PANTHER" id="PTHR42834">
    <property type="entry name" value="ENDONUCLEASE/EXONUCLEASE/PHOSPHATASE FAMILY PROTEIN (AFU_ORTHOLOGUE AFUA_3G09210)"/>
    <property type="match status" value="1"/>
</dbReference>
<feature type="compositionally biased region" description="Low complexity" evidence="2">
    <location>
        <begin position="78"/>
        <end position="87"/>
    </location>
</feature>
<feature type="chain" id="PRO_5046675453" evidence="4">
    <location>
        <begin position="38"/>
        <end position="1519"/>
    </location>
</feature>
<keyword evidence="9" id="KW-1185">Reference proteome</keyword>
<dbReference type="PANTHER" id="PTHR42834:SF1">
    <property type="entry name" value="ENDONUCLEASE_EXONUCLEASE_PHOSPHATASE FAMILY PROTEIN (AFU_ORTHOLOGUE AFUA_3G09210)"/>
    <property type="match status" value="1"/>
</dbReference>
<evidence type="ECO:0000259" key="5">
    <source>
        <dbReference type="Pfam" id="PF00149"/>
    </source>
</evidence>